<reference evidence="1" key="1">
    <citation type="submission" date="2023-08" db="EMBL/GenBank/DDBJ databases">
        <title>Black Yeasts Isolated from many extreme environments.</title>
        <authorList>
            <person name="Coleine C."/>
            <person name="Stajich J.E."/>
            <person name="Selbmann L."/>
        </authorList>
    </citation>
    <scope>NUCLEOTIDE SEQUENCE</scope>
    <source>
        <strain evidence="1">CCFEE 5810</strain>
    </source>
</reference>
<proteinExistence type="predicted"/>
<evidence type="ECO:0000313" key="2">
    <source>
        <dbReference type="Proteomes" id="UP001310594"/>
    </source>
</evidence>
<dbReference type="Proteomes" id="UP001310594">
    <property type="component" value="Unassembled WGS sequence"/>
</dbReference>
<evidence type="ECO:0000313" key="1">
    <source>
        <dbReference type="EMBL" id="KAK5690630.1"/>
    </source>
</evidence>
<name>A0AAN7VY20_9PEZI</name>
<comment type="caution">
    <text evidence="1">The sequence shown here is derived from an EMBL/GenBank/DDBJ whole genome shotgun (WGS) entry which is preliminary data.</text>
</comment>
<accession>A0AAN7VY20</accession>
<protein>
    <submittedName>
        <fullName evidence="1">Uncharacterized protein</fullName>
    </submittedName>
</protein>
<gene>
    <name evidence="1" type="ORF">LTR97_012186</name>
</gene>
<sequence length="310" mass="34435">MVRTHIADNLSQHRAIITSSAAVQARMAVTYKMAPKTNAGRLYSDIVTGRSAATQVFRIFELAEIIIQDFGPMDLIRISKLNRVTRAVVAGSAKMQEKLFFEAIPDSEKAVQVLQGTDADNNDMGTMSDSTRLKVVWEITHAISPHVVNKLVLDYHPSSMSGGIVGLASDYIRKGYERYVEPISVPHTLLNKPLSPHASCRGMYLAQPPVHRISVTIYGRCTGCIHVSGCINFQRGHMVAIARFTLSNSTGLTFGEFIDRVRYEIHKGPGYHPDYSRAYFKFEDGIPVKDAATKALVEELGLVTMYRRLC</sequence>
<dbReference type="AlphaFoldDB" id="A0AAN7VY20"/>
<dbReference type="EMBL" id="JAVRQU010000024">
    <property type="protein sequence ID" value="KAK5690630.1"/>
    <property type="molecule type" value="Genomic_DNA"/>
</dbReference>
<organism evidence="1 2">
    <name type="scientific">Elasticomyces elasticus</name>
    <dbReference type="NCBI Taxonomy" id="574655"/>
    <lineage>
        <taxon>Eukaryota</taxon>
        <taxon>Fungi</taxon>
        <taxon>Dikarya</taxon>
        <taxon>Ascomycota</taxon>
        <taxon>Pezizomycotina</taxon>
        <taxon>Dothideomycetes</taxon>
        <taxon>Dothideomycetidae</taxon>
        <taxon>Mycosphaerellales</taxon>
        <taxon>Teratosphaeriaceae</taxon>
        <taxon>Elasticomyces</taxon>
    </lineage>
</organism>